<keyword evidence="5" id="KW-1015">Disulfide bond</keyword>
<dbReference type="GO" id="GO:0016740">
    <property type="term" value="F:transferase activity"/>
    <property type="evidence" value="ECO:0007669"/>
    <property type="project" value="UniProtKB-KW"/>
</dbReference>
<dbReference type="GO" id="GO:0005886">
    <property type="term" value="C:plasma membrane"/>
    <property type="evidence" value="ECO:0007669"/>
    <property type="project" value="TreeGrafter"/>
</dbReference>
<dbReference type="PANTHER" id="PTHR10912:SF7">
    <property type="entry name" value="ADP-RIBOSYL CYCLASE_CYCLIC ADP-RIBOSE HYDROLASE"/>
    <property type="match status" value="1"/>
</dbReference>
<evidence type="ECO:0000256" key="1">
    <source>
        <dbReference type="ARBA" id="ARBA00005406"/>
    </source>
</evidence>
<dbReference type="OrthoDB" id="10028716at2759"/>
<name>A0A8B7ZFP5_ACAPL</name>
<keyword evidence="6" id="KW-0732">Signal</keyword>
<reference evidence="8" key="1">
    <citation type="submission" date="2025-08" db="UniProtKB">
        <authorList>
            <consortium name="RefSeq"/>
        </authorList>
    </citation>
    <scope>IDENTIFICATION</scope>
</reference>
<evidence type="ECO:0000256" key="4">
    <source>
        <dbReference type="ARBA" id="ARBA00023027"/>
    </source>
</evidence>
<sequence length="333" mass="36439">MLFTTFLPNFAGLLGLVLASLNSPSRGESLATILQHVHLDDFADRTEGKAGTGTTLNLTEIVVGRCWDYQRVTGMEKGKPDSQVDCDNTAWPAFVKAFAYKDPCSTPDDAFRDFILTMTVNLPMDGTIFWSGTKYLAMMYSMLSGGTMFSLETTFLGYTVDGLTWCGATTGGQQGINYHHCPPFADPSCESSVSKVFWGAASMAFAKQARGRVTVLLNGSDPGGAFRNNSFFATIELPNLKTSAVDLVNIIVVHDLDGQVVDTCDTGTVKTLKNRIAHRGLKWTCQDDPRLARLILCTENLDNEKCSLASKTHLGWYLIVFAFATVLWTIEFG</sequence>
<feature type="signal peptide" evidence="6">
    <location>
        <begin position="1"/>
        <end position="19"/>
    </location>
</feature>
<evidence type="ECO:0000256" key="6">
    <source>
        <dbReference type="SAM" id="SignalP"/>
    </source>
</evidence>
<accession>A0A8B7ZFP5</accession>
<dbReference type="AlphaFoldDB" id="A0A8B7ZFP5"/>
<evidence type="ECO:0000256" key="2">
    <source>
        <dbReference type="ARBA" id="ARBA00022679"/>
    </source>
</evidence>
<protein>
    <submittedName>
        <fullName evidence="8">ADP-ribosyl cyclase/cyclic ADP-ribose hydrolase-like</fullName>
    </submittedName>
</protein>
<dbReference type="Gene3D" id="3.40.50.720">
    <property type="entry name" value="NAD(P)-binding Rossmann-like Domain"/>
    <property type="match status" value="1"/>
</dbReference>
<dbReference type="Pfam" id="PF02267">
    <property type="entry name" value="Rib_hydrolayse"/>
    <property type="match status" value="1"/>
</dbReference>
<dbReference type="GeneID" id="110985382"/>
<dbReference type="Proteomes" id="UP000694845">
    <property type="component" value="Unplaced"/>
</dbReference>
<feature type="chain" id="PRO_5034998512" evidence="6">
    <location>
        <begin position="20"/>
        <end position="333"/>
    </location>
</feature>
<dbReference type="KEGG" id="aplc:110985382"/>
<evidence type="ECO:0000256" key="5">
    <source>
        <dbReference type="ARBA" id="ARBA00023157"/>
    </source>
</evidence>
<dbReference type="CDD" id="cd04759">
    <property type="entry name" value="Rib_hydrolase"/>
    <property type="match status" value="1"/>
</dbReference>
<evidence type="ECO:0000313" key="7">
    <source>
        <dbReference type="Proteomes" id="UP000694845"/>
    </source>
</evidence>
<keyword evidence="7" id="KW-1185">Reference proteome</keyword>
<dbReference type="InterPro" id="IPR003193">
    <property type="entry name" value="ADP-ribosyl_cyclase"/>
</dbReference>
<keyword evidence="4" id="KW-0520">NAD</keyword>
<dbReference type="PANTHER" id="PTHR10912">
    <property type="entry name" value="ADP-RIBOSYL CYCLASE"/>
    <property type="match status" value="1"/>
</dbReference>
<proteinExistence type="inferred from homology"/>
<evidence type="ECO:0000313" key="8">
    <source>
        <dbReference type="RefSeq" id="XP_022102056.1"/>
    </source>
</evidence>
<dbReference type="RefSeq" id="XP_022102056.1">
    <property type="nucleotide sequence ID" value="XM_022246364.1"/>
</dbReference>
<dbReference type="GO" id="GO:0016849">
    <property type="term" value="F:phosphorus-oxygen lyase activity"/>
    <property type="evidence" value="ECO:0007669"/>
    <property type="project" value="TreeGrafter"/>
</dbReference>
<evidence type="ECO:0000256" key="3">
    <source>
        <dbReference type="ARBA" id="ARBA00022801"/>
    </source>
</evidence>
<dbReference type="Gene3D" id="1.20.82.10">
    <property type="entry name" value="ADP Ribosyl Cyclase, Chain A, domain 1"/>
    <property type="match status" value="1"/>
</dbReference>
<dbReference type="OMA" id="ATMELPN"/>
<keyword evidence="3" id="KW-0378">Hydrolase</keyword>
<dbReference type="SUPFAM" id="SSF52309">
    <property type="entry name" value="N-(deoxy)ribosyltransferase-like"/>
    <property type="match status" value="1"/>
</dbReference>
<comment type="similarity">
    <text evidence="1">Belongs to the ADP-ribosyl cyclase family.</text>
</comment>
<gene>
    <name evidence="8" type="primary">LOC110985382</name>
</gene>
<keyword evidence="2" id="KW-0808">Transferase</keyword>
<organism evidence="7 8">
    <name type="scientific">Acanthaster planci</name>
    <name type="common">Crown-of-thorns starfish</name>
    <dbReference type="NCBI Taxonomy" id="133434"/>
    <lineage>
        <taxon>Eukaryota</taxon>
        <taxon>Metazoa</taxon>
        <taxon>Echinodermata</taxon>
        <taxon>Eleutherozoa</taxon>
        <taxon>Asterozoa</taxon>
        <taxon>Asteroidea</taxon>
        <taxon>Valvatacea</taxon>
        <taxon>Valvatida</taxon>
        <taxon>Acanthasteridae</taxon>
        <taxon>Acanthaster</taxon>
    </lineage>
</organism>
<dbReference type="GO" id="GO:0061809">
    <property type="term" value="F:NAD+ nucleosidase activity, cyclic ADP-ribose generating"/>
    <property type="evidence" value="ECO:0007669"/>
    <property type="project" value="InterPro"/>
</dbReference>